<dbReference type="PROSITE" id="PS00297">
    <property type="entry name" value="HSP70_1"/>
    <property type="match status" value="1"/>
</dbReference>
<feature type="compositionally biased region" description="Acidic residues" evidence="6">
    <location>
        <begin position="516"/>
        <end position="528"/>
    </location>
</feature>
<feature type="compositionally biased region" description="Basic and acidic residues" evidence="6">
    <location>
        <begin position="1"/>
        <end position="12"/>
    </location>
</feature>
<evidence type="ECO:0000256" key="6">
    <source>
        <dbReference type="SAM" id="MobiDB-lite"/>
    </source>
</evidence>
<dbReference type="InterPro" id="IPR029047">
    <property type="entry name" value="HSP70_peptide-bd_sf"/>
</dbReference>
<gene>
    <name evidence="7" type="ORF">FYK55_09130</name>
</gene>
<dbReference type="GO" id="GO:0140662">
    <property type="term" value="F:ATP-dependent protein folding chaperone"/>
    <property type="evidence" value="ECO:0007669"/>
    <property type="project" value="InterPro"/>
</dbReference>
<name>A0A5M6DDX2_9BACT</name>
<dbReference type="FunFam" id="3.30.420.40:FF:000545">
    <property type="entry name" value="Endoplasmic reticulum chaperone BiP"/>
    <property type="match status" value="1"/>
</dbReference>
<evidence type="ECO:0000313" key="7">
    <source>
        <dbReference type="EMBL" id="KAA5544482.1"/>
    </source>
</evidence>
<evidence type="ECO:0000256" key="3">
    <source>
        <dbReference type="ARBA" id="ARBA00022840"/>
    </source>
</evidence>
<dbReference type="SUPFAM" id="SSF100920">
    <property type="entry name" value="Heat shock protein 70kD (HSP70), peptide-binding domain"/>
    <property type="match status" value="1"/>
</dbReference>
<dbReference type="PROSITE" id="PS00329">
    <property type="entry name" value="HSP70_2"/>
    <property type="match status" value="1"/>
</dbReference>
<dbReference type="GO" id="GO:0005524">
    <property type="term" value="F:ATP binding"/>
    <property type="evidence" value="ECO:0007669"/>
    <property type="project" value="UniProtKB-KW"/>
</dbReference>
<sequence>MHRRRSTAESDRVNPTSSKPSPVAVGIDLGTTNSVIAYVDHHGEPRTLLNSDGELITPSAALIEGDEVTVGKQAIKARVTLPGNVAMFAKRDIGKPALSQQFNGQTVSPELIESFVLKRLKRDAESRLNAPVEQAVITVPAYFNEPKRLATIRAANRAGLEVLAIINEPTAASIAFGLLTQSRVLGPQTVLVYDLGGGTFDVSLVHVDQKAIRVLATDGNAMLGGIDWDRCLSQWLDDQFAQACGFRPSEADTGQAWLMQEAEELKHALSSRPEVKIRLTFQNSTLKTKITQSQFDDLTAHLLDRTRFTVSKLLKESGTTPETIDQVILVGGSTRLPQVSAMIMRVVGLDPNRCVSADEAVAHGAALHAHSLAQKRRGKSADADTNDLLVCDVNAHKLGVLGIDLQTRLRCNYVMIPRNTPLPATHTARFQTIRDGQGSVAVEVVEGGDSRGRYGTRLGRCVMRGLPQGLPAGTPVDVTFRYDDDGLMRIEARLPATGQTASTEIQRQRSSMASESIEDFDPQWLLED</sequence>
<dbReference type="PRINTS" id="PR00301">
    <property type="entry name" value="HEATSHOCK70"/>
</dbReference>
<dbReference type="FunFam" id="3.90.640.10:FF:000003">
    <property type="entry name" value="Molecular chaperone DnaK"/>
    <property type="match status" value="1"/>
</dbReference>
<dbReference type="PROSITE" id="PS01036">
    <property type="entry name" value="HSP70_3"/>
    <property type="match status" value="1"/>
</dbReference>
<organism evidence="7 8">
    <name type="scientific">Roseiconus nitratireducens</name>
    <dbReference type="NCBI Taxonomy" id="2605748"/>
    <lineage>
        <taxon>Bacteria</taxon>
        <taxon>Pseudomonadati</taxon>
        <taxon>Planctomycetota</taxon>
        <taxon>Planctomycetia</taxon>
        <taxon>Pirellulales</taxon>
        <taxon>Pirellulaceae</taxon>
        <taxon>Roseiconus</taxon>
    </lineage>
</organism>
<evidence type="ECO:0000256" key="5">
    <source>
        <dbReference type="RuleBase" id="RU003322"/>
    </source>
</evidence>
<dbReference type="CDD" id="cd24029">
    <property type="entry name" value="ASKHA_NBD_HSP70_DnaK_HscA_HscC"/>
    <property type="match status" value="1"/>
</dbReference>
<feature type="region of interest" description="Disordered" evidence="6">
    <location>
        <begin position="495"/>
        <end position="528"/>
    </location>
</feature>
<dbReference type="Pfam" id="PF00012">
    <property type="entry name" value="HSP70"/>
    <property type="match status" value="1"/>
</dbReference>
<accession>A0A5M6DDX2</accession>
<protein>
    <submittedName>
        <fullName evidence="7">Hsp70 family protein</fullName>
    </submittedName>
</protein>
<dbReference type="Gene3D" id="3.30.420.40">
    <property type="match status" value="2"/>
</dbReference>
<dbReference type="InterPro" id="IPR013126">
    <property type="entry name" value="Hsp_70_fam"/>
</dbReference>
<evidence type="ECO:0000256" key="4">
    <source>
        <dbReference type="ARBA" id="ARBA00023186"/>
    </source>
</evidence>
<keyword evidence="8" id="KW-1185">Reference proteome</keyword>
<keyword evidence="2 5" id="KW-0547">Nucleotide-binding</keyword>
<feature type="compositionally biased region" description="Polar residues" evidence="6">
    <location>
        <begin position="497"/>
        <end position="514"/>
    </location>
</feature>
<dbReference type="InterPro" id="IPR043129">
    <property type="entry name" value="ATPase_NBD"/>
</dbReference>
<evidence type="ECO:0000256" key="1">
    <source>
        <dbReference type="ARBA" id="ARBA00007381"/>
    </source>
</evidence>
<dbReference type="EMBL" id="VWOX01000004">
    <property type="protein sequence ID" value="KAA5544482.1"/>
    <property type="molecule type" value="Genomic_DNA"/>
</dbReference>
<dbReference type="AlphaFoldDB" id="A0A5M6DDX2"/>
<evidence type="ECO:0000256" key="2">
    <source>
        <dbReference type="ARBA" id="ARBA00022741"/>
    </source>
</evidence>
<feature type="region of interest" description="Disordered" evidence="6">
    <location>
        <begin position="1"/>
        <end position="25"/>
    </location>
</feature>
<dbReference type="Gene3D" id="2.60.34.10">
    <property type="entry name" value="Substrate Binding Domain Of DNAk, Chain A, domain 1"/>
    <property type="match status" value="1"/>
</dbReference>
<dbReference type="Gene3D" id="3.90.640.10">
    <property type="entry name" value="Actin, Chain A, domain 4"/>
    <property type="match status" value="1"/>
</dbReference>
<reference evidence="7 8" key="1">
    <citation type="submission" date="2019-08" db="EMBL/GenBank/DDBJ databases">
        <authorList>
            <person name="Dhanesh K."/>
            <person name="Kumar G."/>
            <person name="Sasikala C."/>
            <person name="Venkata Ramana C."/>
        </authorList>
    </citation>
    <scope>NUCLEOTIDE SEQUENCE [LARGE SCALE GENOMIC DNA]</scope>
    <source>
        <strain evidence="7 8">JC645</strain>
    </source>
</reference>
<keyword evidence="3 5" id="KW-0067">ATP-binding</keyword>
<dbReference type="Proteomes" id="UP000324479">
    <property type="component" value="Unassembled WGS sequence"/>
</dbReference>
<comment type="similarity">
    <text evidence="1 5">Belongs to the heat shock protein 70 family.</text>
</comment>
<evidence type="ECO:0000313" key="8">
    <source>
        <dbReference type="Proteomes" id="UP000324479"/>
    </source>
</evidence>
<proteinExistence type="inferred from homology"/>
<dbReference type="SUPFAM" id="SSF53067">
    <property type="entry name" value="Actin-like ATPase domain"/>
    <property type="match status" value="2"/>
</dbReference>
<dbReference type="PANTHER" id="PTHR19375">
    <property type="entry name" value="HEAT SHOCK PROTEIN 70KDA"/>
    <property type="match status" value="1"/>
</dbReference>
<comment type="caution">
    <text evidence="7">The sequence shown here is derived from an EMBL/GenBank/DDBJ whole genome shotgun (WGS) entry which is preliminary data.</text>
</comment>
<dbReference type="InterPro" id="IPR018181">
    <property type="entry name" value="Heat_shock_70_CS"/>
</dbReference>
<keyword evidence="4" id="KW-0143">Chaperone</keyword>